<sequence length="688" mass="74911">MSFAWNEGDDKAIAQLKALAADAVENAGSGHPGTAISLAPAAYLLFRDYLKLDPKDPKWLGRDKFVLSIGHASLIQYSQLFWHGLGLELDDLKSFRHFGSRTPGHPEVDVTDFVEVNTGPLGSGIASAVGMAMASRRLRGMLDPQASGDSVFDQRVWVFMGDGDMQEGLSHEACSLAGAQQLGNLIAIYDDNHISIEDDTEITFTEDVDARFEAYGWNVEHVSWLLADGSYEENVAAFDEAIKRALQVTDRPSMIRLRTIIGWPSPNKQNTGGIHGAKLGAEELAGLKQALGMNPEESFVVDEDLLAESRRAFAQRNGAERESWDQRFVKWENENPTEAALLQRLLAKQLPQGWEDNLPVFAPGKLATRAASGQVINALAPILPELWGGSADLAGSNNTLMKNESSFFPAEHSTKAFTGNKYGRNLHFGIREHAMGAILNGIALTGLFLPYGGTFMVFSDYMRGAIRLAALMELPVTYVFTHDSIGVGEDGPTHQPVEHLAALRAIPNLEVVRPADANETAQAWAKALSDRKPTVLALSRQDLPVWDRENEGLANADNVRYGAYVLRDSETKAEVALLATGSEVALALDAQQALAKEGIAARVISVPCMEWFQAQSEEYQQSVLPDEMSARVVIEAGIAMPWYELVGNHASFVTMSSFGTPGGADTLFKHFGFTVENVVAKAKEVLAK</sequence>
<dbReference type="NCBIfam" id="TIGR00232">
    <property type="entry name" value="tktlase_bact"/>
    <property type="match status" value="1"/>
</dbReference>
<dbReference type="AlphaFoldDB" id="A0A1D9MKB0"/>
<dbReference type="PANTHER" id="PTHR43522">
    <property type="entry name" value="TRANSKETOLASE"/>
    <property type="match status" value="1"/>
</dbReference>
<dbReference type="InterPro" id="IPR009014">
    <property type="entry name" value="Transketo_C/PFOR_II"/>
</dbReference>
<comment type="catalytic activity">
    <reaction evidence="9">
        <text>D-sedoheptulose 7-phosphate + D-glyceraldehyde 3-phosphate = aldehydo-D-ribose 5-phosphate + D-xylulose 5-phosphate</text>
        <dbReference type="Rhea" id="RHEA:10508"/>
        <dbReference type="ChEBI" id="CHEBI:57483"/>
        <dbReference type="ChEBI" id="CHEBI:57737"/>
        <dbReference type="ChEBI" id="CHEBI:58273"/>
        <dbReference type="ChEBI" id="CHEBI:59776"/>
        <dbReference type="EC" id="2.2.1.1"/>
    </reaction>
</comment>
<dbReference type="InterPro" id="IPR005474">
    <property type="entry name" value="Transketolase_N"/>
</dbReference>
<keyword evidence="7 14" id="KW-0460">Magnesium</keyword>
<evidence type="ECO:0000256" key="4">
    <source>
        <dbReference type="ARBA" id="ARBA00016662"/>
    </source>
</evidence>
<evidence type="ECO:0000256" key="5">
    <source>
        <dbReference type="ARBA" id="ARBA00022679"/>
    </source>
</evidence>
<feature type="binding site" evidence="12">
    <location>
        <position position="482"/>
    </location>
    <ligand>
        <name>substrate</name>
    </ligand>
</feature>
<feature type="binding site" evidence="12">
    <location>
        <position position="396"/>
    </location>
    <ligand>
        <name>substrate</name>
    </ligand>
</feature>
<feature type="transmembrane region" description="Helical" evidence="16">
    <location>
        <begin position="434"/>
        <end position="458"/>
    </location>
</feature>
<dbReference type="Pfam" id="PF00456">
    <property type="entry name" value="Transketolase_N"/>
    <property type="match status" value="1"/>
</dbReference>
<keyword evidence="6 14" id="KW-0479">Metal-binding</keyword>
<dbReference type="RefSeq" id="WP_071164066.1">
    <property type="nucleotide sequence ID" value="NZ_CP017812.1"/>
</dbReference>
<feature type="binding site" evidence="13">
    <location>
        <position position="275"/>
    </location>
    <ligand>
        <name>thiamine diphosphate</name>
        <dbReference type="ChEBI" id="CHEBI:58937"/>
    </ligand>
</feature>
<feature type="binding site" evidence="14">
    <location>
        <position position="192"/>
    </location>
    <ligand>
        <name>Mg(2+)</name>
        <dbReference type="ChEBI" id="CHEBI:18420"/>
    </ligand>
</feature>
<protein>
    <recommendedName>
        <fullName evidence="4 10">Transketolase</fullName>
        <ecNumber evidence="3 10">2.2.1.1</ecNumber>
    </recommendedName>
</protein>
<evidence type="ECO:0000256" key="3">
    <source>
        <dbReference type="ARBA" id="ARBA00013152"/>
    </source>
</evidence>
<evidence type="ECO:0000313" key="18">
    <source>
        <dbReference type="EMBL" id="AOZ72600.1"/>
    </source>
</evidence>
<dbReference type="InterPro" id="IPR055152">
    <property type="entry name" value="Transketolase-like_C_2"/>
</dbReference>
<dbReference type="Pfam" id="PF22613">
    <property type="entry name" value="Transketolase_C_1"/>
    <property type="match status" value="1"/>
</dbReference>
<accession>A0A1D9MKB0</accession>
<comment type="cofactor">
    <cofactor evidence="13">
        <name>thiamine diphosphate</name>
        <dbReference type="ChEBI" id="CHEBI:58937"/>
    </cofactor>
    <text evidence="13">Binds 1 thiamine pyrophosphate per subunit. During the reaction, the substrate forms a covalent intermediate with the cofactor.</text>
</comment>
<keyword evidence="16" id="KW-0472">Membrane</keyword>
<comment type="similarity">
    <text evidence="1">Belongs to the transketolase family.</text>
</comment>
<dbReference type="Gene3D" id="3.40.50.970">
    <property type="match status" value="2"/>
</dbReference>
<proteinExistence type="inferred from homology"/>
<evidence type="ECO:0000256" key="16">
    <source>
        <dbReference type="SAM" id="Phobius"/>
    </source>
</evidence>
<evidence type="ECO:0000256" key="8">
    <source>
        <dbReference type="ARBA" id="ARBA00023052"/>
    </source>
</evidence>
<organism evidence="18 19">
    <name type="scientific">Boudabousia tangfeifanii</name>
    <dbReference type="NCBI Taxonomy" id="1912795"/>
    <lineage>
        <taxon>Bacteria</taxon>
        <taxon>Bacillati</taxon>
        <taxon>Actinomycetota</taxon>
        <taxon>Actinomycetes</taxon>
        <taxon>Actinomycetales</taxon>
        <taxon>Actinomycetaceae</taxon>
        <taxon>Boudabousia</taxon>
    </lineage>
</organism>
<keyword evidence="19" id="KW-1185">Reference proteome</keyword>
<keyword evidence="16" id="KW-0812">Transmembrane</keyword>
<dbReference type="OrthoDB" id="8732661at2"/>
<feature type="binding site" evidence="13">
    <location>
        <position position="163"/>
    </location>
    <ligand>
        <name>thiamine diphosphate</name>
        <dbReference type="ChEBI" id="CHEBI:58937"/>
    </ligand>
</feature>
<dbReference type="SUPFAM" id="SSF52922">
    <property type="entry name" value="TK C-terminal domain-like"/>
    <property type="match status" value="1"/>
</dbReference>
<dbReference type="Gene3D" id="3.40.50.920">
    <property type="match status" value="1"/>
</dbReference>
<evidence type="ECO:0000256" key="6">
    <source>
        <dbReference type="ARBA" id="ARBA00022723"/>
    </source>
</evidence>
<feature type="binding site" evidence="13">
    <location>
        <position position="458"/>
    </location>
    <ligand>
        <name>thiamine diphosphate</name>
        <dbReference type="ChEBI" id="CHEBI:58937"/>
    </ligand>
</feature>
<dbReference type="Proteomes" id="UP000176288">
    <property type="component" value="Chromosome"/>
</dbReference>
<feature type="binding site" evidence="13">
    <location>
        <position position="192"/>
    </location>
    <ligand>
        <name>thiamine diphosphate</name>
        <dbReference type="ChEBI" id="CHEBI:58937"/>
    </ligand>
</feature>
<evidence type="ECO:0000256" key="15">
    <source>
        <dbReference type="PIRSR" id="PIRSR605478-5"/>
    </source>
</evidence>
<dbReference type="STRING" id="1912795.BK816_04235"/>
<evidence type="ECO:0000256" key="12">
    <source>
        <dbReference type="PIRSR" id="PIRSR605478-2"/>
    </source>
</evidence>
<feature type="binding site" evidence="14">
    <location>
        <position position="162"/>
    </location>
    <ligand>
        <name>Mg(2+)</name>
        <dbReference type="ChEBI" id="CHEBI:18420"/>
    </ligand>
</feature>
<evidence type="ECO:0000256" key="11">
    <source>
        <dbReference type="PIRSR" id="PIRSR605478-1"/>
    </source>
</evidence>
<feature type="site" description="Important for catalytic activity" evidence="15">
    <location>
        <position position="31"/>
    </location>
</feature>
<evidence type="ECO:0000256" key="10">
    <source>
        <dbReference type="NCBIfam" id="TIGR00232"/>
    </source>
</evidence>
<dbReference type="Pfam" id="PF02779">
    <property type="entry name" value="Transket_pyr"/>
    <property type="match status" value="1"/>
</dbReference>
<feature type="binding site" evidence="12">
    <location>
        <position position="31"/>
    </location>
    <ligand>
        <name>substrate</name>
    </ligand>
</feature>
<evidence type="ECO:0000313" key="19">
    <source>
        <dbReference type="Proteomes" id="UP000176288"/>
    </source>
</evidence>
<feature type="active site" description="Proton donor" evidence="11">
    <location>
        <position position="432"/>
    </location>
</feature>
<comment type="subunit">
    <text evidence="2">Homodimer.</text>
</comment>
<evidence type="ECO:0000256" key="1">
    <source>
        <dbReference type="ARBA" id="ARBA00007131"/>
    </source>
</evidence>
<feature type="domain" description="Transketolase-like pyrimidine-binding" evidence="17">
    <location>
        <begin position="366"/>
        <end position="545"/>
    </location>
</feature>
<feature type="site" description="Important for catalytic activity" evidence="15">
    <location>
        <position position="275"/>
    </location>
</feature>
<feature type="binding site" evidence="14">
    <location>
        <position position="194"/>
    </location>
    <ligand>
        <name>Mg(2+)</name>
        <dbReference type="ChEBI" id="CHEBI:18420"/>
    </ligand>
</feature>
<dbReference type="SUPFAM" id="SSF52518">
    <property type="entry name" value="Thiamin diphosphate-binding fold (THDP-binding)"/>
    <property type="match status" value="2"/>
</dbReference>
<dbReference type="SMART" id="SM00861">
    <property type="entry name" value="Transket_pyr"/>
    <property type="match status" value="1"/>
</dbReference>
<evidence type="ECO:0000256" key="9">
    <source>
        <dbReference type="ARBA" id="ARBA00049473"/>
    </source>
</evidence>
<gene>
    <name evidence="18" type="ORF">BK816_04235</name>
</gene>
<feature type="binding site" evidence="12">
    <location>
        <position position="369"/>
    </location>
    <ligand>
        <name>substrate</name>
    </ligand>
</feature>
<dbReference type="FunFam" id="3.40.50.920:FF:000003">
    <property type="entry name" value="Transketolase"/>
    <property type="match status" value="1"/>
</dbReference>
<dbReference type="InterPro" id="IPR020826">
    <property type="entry name" value="Transketolase_BS"/>
</dbReference>
<comment type="cofactor">
    <cofactor evidence="14">
        <name>Mg(2+)</name>
        <dbReference type="ChEBI" id="CHEBI:18420"/>
    </cofactor>
    <text evidence="14">Binds 1 Mg(2+) ion per subunit. Can also utilize other divalent metal cations, such as Ca(2+), Mn(2+) and Co(2+).</text>
</comment>
<reference evidence="18 19" key="1">
    <citation type="submission" date="2016-10" db="EMBL/GenBank/DDBJ databases">
        <title>Actinomyces aegypiusis sp. nov., isolated from the Aegypius monachus in Qinghai Tibet Plateau China.</title>
        <authorList>
            <person name="Wang Y."/>
        </authorList>
    </citation>
    <scope>NUCLEOTIDE SEQUENCE [LARGE SCALE GENOMIC DNA]</scope>
    <source>
        <strain evidence="18 19">VUL4_3</strain>
    </source>
</reference>
<keyword evidence="16" id="KW-1133">Transmembrane helix</keyword>
<evidence type="ECO:0000259" key="17">
    <source>
        <dbReference type="SMART" id="SM00861"/>
    </source>
</evidence>
<dbReference type="GO" id="GO:0000287">
    <property type="term" value="F:magnesium ion binding"/>
    <property type="evidence" value="ECO:0007669"/>
    <property type="project" value="UniProtKB-ARBA"/>
</dbReference>
<dbReference type="GO" id="GO:0004802">
    <property type="term" value="F:transketolase activity"/>
    <property type="evidence" value="ECO:0007669"/>
    <property type="project" value="UniProtKB-UniRule"/>
</dbReference>
<dbReference type="FunFam" id="3.40.50.970:FF:000003">
    <property type="entry name" value="Transketolase"/>
    <property type="match status" value="1"/>
</dbReference>
<dbReference type="InterPro" id="IPR029061">
    <property type="entry name" value="THDP-binding"/>
</dbReference>
<evidence type="ECO:0000256" key="13">
    <source>
        <dbReference type="PIRSR" id="PIRSR605478-3"/>
    </source>
</evidence>
<keyword evidence="5" id="KW-0808">Transferase</keyword>
<dbReference type="GO" id="GO:0005829">
    <property type="term" value="C:cytosol"/>
    <property type="evidence" value="ECO:0007669"/>
    <property type="project" value="TreeGrafter"/>
</dbReference>
<dbReference type="GO" id="GO:0006098">
    <property type="term" value="P:pentose-phosphate shunt"/>
    <property type="evidence" value="ECO:0007669"/>
    <property type="project" value="TreeGrafter"/>
</dbReference>
<feature type="binding site" evidence="12">
    <location>
        <position position="490"/>
    </location>
    <ligand>
        <name>substrate</name>
    </ligand>
</feature>
<evidence type="ECO:0000256" key="2">
    <source>
        <dbReference type="ARBA" id="ARBA00011738"/>
    </source>
</evidence>
<evidence type="ECO:0000256" key="14">
    <source>
        <dbReference type="PIRSR" id="PIRSR605478-4"/>
    </source>
</evidence>
<dbReference type="EC" id="2.2.1.1" evidence="3 10"/>
<dbReference type="InterPro" id="IPR005475">
    <property type="entry name" value="Transketolase-like_Pyr-bd"/>
</dbReference>
<dbReference type="FunFam" id="3.40.50.970:FF:000004">
    <property type="entry name" value="Transketolase"/>
    <property type="match status" value="1"/>
</dbReference>
<dbReference type="CDD" id="cd02012">
    <property type="entry name" value="TPP_TK"/>
    <property type="match status" value="1"/>
</dbReference>
<dbReference type="PROSITE" id="PS00802">
    <property type="entry name" value="TRANSKETOLASE_2"/>
    <property type="match status" value="1"/>
</dbReference>
<dbReference type="PANTHER" id="PTHR43522:SF2">
    <property type="entry name" value="TRANSKETOLASE 1-RELATED"/>
    <property type="match status" value="1"/>
</dbReference>
<feature type="binding site" evidence="12">
    <location>
        <position position="540"/>
    </location>
    <ligand>
        <name>substrate</name>
    </ligand>
</feature>
<feature type="binding site" evidence="13">
    <location>
        <position position="71"/>
    </location>
    <ligand>
        <name>thiamine diphosphate</name>
        <dbReference type="ChEBI" id="CHEBI:58937"/>
    </ligand>
</feature>
<name>A0A1D9MKB0_9ACTO</name>
<dbReference type="CDD" id="cd07033">
    <property type="entry name" value="TPP_PYR_DXS_TK_like"/>
    <property type="match status" value="1"/>
</dbReference>
<dbReference type="KEGG" id="avu:BK816_04235"/>
<feature type="binding site" evidence="13">
    <location>
        <begin position="119"/>
        <end position="121"/>
    </location>
    <ligand>
        <name>thiamine diphosphate</name>
        <dbReference type="ChEBI" id="CHEBI:58937"/>
    </ligand>
</feature>
<dbReference type="InterPro" id="IPR033247">
    <property type="entry name" value="Transketolase_fam"/>
</dbReference>
<dbReference type="InterPro" id="IPR005478">
    <property type="entry name" value="Transketolase_bac-like"/>
</dbReference>
<feature type="binding site" evidence="12">
    <location>
        <position position="494"/>
    </location>
    <ligand>
        <name>substrate</name>
    </ligand>
</feature>
<keyword evidence="8 13" id="KW-0786">Thiamine pyrophosphate</keyword>
<feature type="binding site" evidence="12">
    <location>
        <position position="275"/>
    </location>
    <ligand>
        <name>substrate</name>
    </ligand>
</feature>
<evidence type="ECO:0000256" key="7">
    <source>
        <dbReference type="ARBA" id="ARBA00022842"/>
    </source>
</evidence>
<dbReference type="EMBL" id="CP017812">
    <property type="protein sequence ID" value="AOZ72600.1"/>
    <property type="molecule type" value="Genomic_DNA"/>
</dbReference>